<dbReference type="Gene3D" id="1.10.260.40">
    <property type="entry name" value="lambda repressor-like DNA-binding domains"/>
    <property type="match status" value="2"/>
</dbReference>
<organism evidence="3 4">
    <name type="scientific">Anoxybacter fermentans</name>
    <dbReference type="NCBI Taxonomy" id="1323375"/>
    <lineage>
        <taxon>Bacteria</taxon>
        <taxon>Bacillati</taxon>
        <taxon>Bacillota</taxon>
        <taxon>Clostridia</taxon>
        <taxon>Halanaerobiales</taxon>
        <taxon>Anoxybacter</taxon>
    </lineage>
</organism>
<dbReference type="SMART" id="SM00530">
    <property type="entry name" value="HTH_XRE"/>
    <property type="match status" value="2"/>
</dbReference>
<dbReference type="InterPro" id="IPR010982">
    <property type="entry name" value="Lambda_DNA-bd_dom_sf"/>
</dbReference>
<reference evidence="3 4" key="1">
    <citation type="submission" date="2016-07" db="EMBL/GenBank/DDBJ databases">
        <title>Genome and transcriptome analysis of iron-reducing fermentative bacteria Anoxybacter fermentans.</title>
        <authorList>
            <person name="Zeng X."/>
            <person name="Shao Z."/>
        </authorList>
    </citation>
    <scope>NUCLEOTIDE SEQUENCE [LARGE SCALE GENOMIC DNA]</scope>
    <source>
        <strain evidence="3 4">DY22613</strain>
    </source>
</reference>
<dbReference type="KEGG" id="aft:BBF96_03305"/>
<evidence type="ECO:0000313" key="3">
    <source>
        <dbReference type="EMBL" id="AZR72492.1"/>
    </source>
</evidence>
<dbReference type="Pfam" id="PF01381">
    <property type="entry name" value="HTH_3"/>
    <property type="match status" value="2"/>
</dbReference>
<dbReference type="EMBL" id="CP016379">
    <property type="protein sequence ID" value="AZR72492.1"/>
    <property type="molecule type" value="Genomic_DNA"/>
</dbReference>
<dbReference type="GO" id="GO:0005829">
    <property type="term" value="C:cytosol"/>
    <property type="evidence" value="ECO:0007669"/>
    <property type="project" value="TreeGrafter"/>
</dbReference>
<sequence>MRFLTHQLGTKLREERKRRNLSQAEVGEGIGTSSSYISQLENGERKPSLENYLALISFFGVDFTYFLNTEDNDKEIVGREIKALREKRGWSIGELRDRSGVDFFRIGRAENGEIELSKEELERIADAFGIDINYFFCRYEFNVSRIINSCKSLGLTDNQIHLVVEFINDCLKTNKL</sequence>
<dbReference type="CDD" id="cd00093">
    <property type="entry name" value="HTH_XRE"/>
    <property type="match status" value="2"/>
</dbReference>
<feature type="domain" description="HTH cro/C1-type" evidence="2">
    <location>
        <begin position="12"/>
        <end position="66"/>
    </location>
</feature>
<dbReference type="GO" id="GO:0003700">
    <property type="term" value="F:DNA-binding transcription factor activity"/>
    <property type="evidence" value="ECO:0007669"/>
    <property type="project" value="TreeGrafter"/>
</dbReference>
<name>A0A3S9SW54_9FIRM</name>
<protein>
    <recommendedName>
        <fullName evidence="2">HTH cro/C1-type domain-containing protein</fullName>
    </recommendedName>
</protein>
<dbReference type="PANTHER" id="PTHR46797:SF1">
    <property type="entry name" value="METHYLPHOSPHONATE SYNTHASE"/>
    <property type="match status" value="1"/>
</dbReference>
<proteinExistence type="predicted"/>
<keyword evidence="4" id="KW-1185">Reference proteome</keyword>
<evidence type="ECO:0000256" key="1">
    <source>
        <dbReference type="ARBA" id="ARBA00023125"/>
    </source>
</evidence>
<dbReference type="AlphaFoldDB" id="A0A3S9SW54"/>
<gene>
    <name evidence="3" type="ORF">BBF96_03305</name>
</gene>
<dbReference type="InterPro" id="IPR001387">
    <property type="entry name" value="Cro/C1-type_HTH"/>
</dbReference>
<dbReference type="PANTHER" id="PTHR46797">
    <property type="entry name" value="HTH-TYPE TRANSCRIPTIONAL REGULATOR"/>
    <property type="match status" value="1"/>
</dbReference>
<accession>A0A3S9SW54</accession>
<dbReference type="GO" id="GO:0003677">
    <property type="term" value="F:DNA binding"/>
    <property type="evidence" value="ECO:0007669"/>
    <property type="project" value="UniProtKB-KW"/>
</dbReference>
<evidence type="ECO:0000259" key="2">
    <source>
        <dbReference type="PROSITE" id="PS50943"/>
    </source>
</evidence>
<dbReference type="SUPFAM" id="SSF47413">
    <property type="entry name" value="lambda repressor-like DNA-binding domains"/>
    <property type="match status" value="2"/>
</dbReference>
<evidence type="ECO:0000313" key="4">
    <source>
        <dbReference type="Proteomes" id="UP000267250"/>
    </source>
</evidence>
<dbReference type="PROSITE" id="PS50943">
    <property type="entry name" value="HTH_CROC1"/>
    <property type="match status" value="2"/>
</dbReference>
<dbReference type="RefSeq" id="WP_127015822.1">
    <property type="nucleotide sequence ID" value="NZ_CP016379.1"/>
</dbReference>
<feature type="domain" description="HTH cro/C1-type" evidence="2">
    <location>
        <begin position="81"/>
        <end position="135"/>
    </location>
</feature>
<dbReference type="Proteomes" id="UP000267250">
    <property type="component" value="Chromosome"/>
</dbReference>
<dbReference type="InterPro" id="IPR050807">
    <property type="entry name" value="TransReg_Diox_bact_type"/>
</dbReference>
<keyword evidence="1" id="KW-0238">DNA-binding</keyword>
<dbReference type="OrthoDB" id="371153at2"/>